<name>A0ABP6BPV9_9ACTN</name>
<protein>
    <submittedName>
        <fullName evidence="1">Uncharacterized protein</fullName>
    </submittedName>
</protein>
<evidence type="ECO:0000313" key="2">
    <source>
        <dbReference type="Proteomes" id="UP001501509"/>
    </source>
</evidence>
<dbReference type="EMBL" id="BAAATD010000001">
    <property type="protein sequence ID" value="GAA2581227.1"/>
    <property type="molecule type" value="Genomic_DNA"/>
</dbReference>
<organism evidence="1 2">
    <name type="scientific">Actinomadura fulvescens</name>
    <dbReference type="NCBI Taxonomy" id="46160"/>
    <lineage>
        <taxon>Bacteria</taxon>
        <taxon>Bacillati</taxon>
        <taxon>Actinomycetota</taxon>
        <taxon>Actinomycetes</taxon>
        <taxon>Streptosporangiales</taxon>
        <taxon>Thermomonosporaceae</taxon>
        <taxon>Actinomadura</taxon>
    </lineage>
</organism>
<reference evidence="2" key="1">
    <citation type="journal article" date="2019" name="Int. J. Syst. Evol. Microbiol.">
        <title>The Global Catalogue of Microorganisms (GCM) 10K type strain sequencing project: providing services to taxonomists for standard genome sequencing and annotation.</title>
        <authorList>
            <consortium name="The Broad Institute Genomics Platform"/>
            <consortium name="The Broad Institute Genome Sequencing Center for Infectious Disease"/>
            <person name="Wu L."/>
            <person name="Ma J."/>
        </authorList>
    </citation>
    <scope>NUCLEOTIDE SEQUENCE [LARGE SCALE GENOMIC DNA]</scope>
    <source>
        <strain evidence="2">JCM 6833</strain>
    </source>
</reference>
<dbReference type="Proteomes" id="UP001501509">
    <property type="component" value="Unassembled WGS sequence"/>
</dbReference>
<evidence type="ECO:0000313" key="1">
    <source>
        <dbReference type="EMBL" id="GAA2581227.1"/>
    </source>
</evidence>
<comment type="caution">
    <text evidence="1">The sequence shown here is derived from an EMBL/GenBank/DDBJ whole genome shotgun (WGS) entry which is preliminary data.</text>
</comment>
<sequence length="77" mass="7966">MVVRPCCVTSAPPSAERVLAPDRAGALDEPADFAVPDVLDVPVLGRLVPASVPACRDPSVVEPSALERSVVVLLPLP</sequence>
<proteinExistence type="predicted"/>
<keyword evidence="2" id="KW-1185">Reference proteome</keyword>
<accession>A0ABP6BPV9</accession>
<gene>
    <name evidence="1" type="ORF">GCM10010411_12230</name>
</gene>